<organism evidence="1">
    <name type="scientific">Homalodisca liturata</name>
    <dbReference type="NCBI Taxonomy" id="320908"/>
    <lineage>
        <taxon>Eukaryota</taxon>
        <taxon>Metazoa</taxon>
        <taxon>Ecdysozoa</taxon>
        <taxon>Arthropoda</taxon>
        <taxon>Hexapoda</taxon>
        <taxon>Insecta</taxon>
        <taxon>Pterygota</taxon>
        <taxon>Neoptera</taxon>
        <taxon>Paraneoptera</taxon>
        <taxon>Hemiptera</taxon>
        <taxon>Auchenorrhyncha</taxon>
        <taxon>Membracoidea</taxon>
        <taxon>Cicadellidae</taxon>
        <taxon>Cicadellinae</taxon>
        <taxon>Proconiini</taxon>
        <taxon>Homalodisca</taxon>
    </lineage>
</organism>
<name>A0A1B6J4Y2_9HEMI</name>
<reference evidence="1" key="1">
    <citation type="submission" date="2015-11" db="EMBL/GenBank/DDBJ databases">
        <title>De novo transcriptome assembly of four potential Pierce s Disease insect vectors from Arizona vineyards.</title>
        <authorList>
            <person name="Tassone E.E."/>
        </authorList>
    </citation>
    <scope>NUCLEOTIDE SEQUENCE</scope>
</reference>
<feature type="non-terminal residue" evidence="1">
    <location>
        <position position="1"/>
    </location>
</feature>
<sequence length="117" mass="13378">LPLDGNDATVRKPILNMATGGSAKPKEAPVREKKHFPTDMVKSDGQFKEMIAMQELAMNGWDGRWNFMNKEHILKIYEESAAEMNLPLNFMINRRRKKTFEREYSGKQPLVSSPAVP</sequence>
<dbReference type="AlphaFoldDB" id="A0A1B6J4Y2"/>
<accession>A0A1B6J4Y2</accession>
<proteinExistence type="predicted"/>
<protein>
    <submittedName>
        <fullName evidence="1">Uncharacterized protein</fullName>
    </submittedName>
</protein>
<gene>
    <name evidence="1" type="ORF">g.58586</name>
</gene>
<evidence type="ECO:0000313" key="1">
    <source>
        <dbReference type="EMBL" id="JAS94217.1"/>
    </source>
</evidence>
<feature type="non-terminal residue" evidence="1">
    <location>
        <position position="117"/>
    </location>
</feature>
<dbReference type="EMBL" id="GECU01013489">
    <property type="protein sequence ID" value="JAS94217.1"/>
    <property type="molecule type" value="Transcribed_RNA"/>
</dbReference>